<organism evidence="2 3">
    <name type="scientific">Phytophthora fragariaefolia</name>
    <dbReference type="NCBI Taxonomy" id="1490495"/>
    <lineage>
        <taxon>Eukaryota</taxon>
        <taxon>Sar</taxon>
        <taxon>Stramenopiles</taxon>
        <taxon>Oomycota</taxon>
        <taxon>Peronosporomycetes</taxon>
        <taxon>Peronosporales</taxon>
        <taxon>Peronosporaceae</taxon>
        <taxon>Phytophthora</taxon>
    </lineage>
</organism>
<keyword evidence="3" id="KW-1185">Reference proteome</keyword>
<dbReference type="Proteomes" id="UP001165121">
    <property type="component" value="Unassembled WGS sequence"/>
</dbReference>
<feature type="region of interest" description="Disordered" evidence="1">
    <location>
        <begin position="1"/>
        <end position="39"/>
    </location>
</feature>
<name>A0A9W7CYS4_9STRA</name>
<reference evidence="2" key="1">
    <citation type="submission" date="2023-04" db="EMBL/GenBank/DDBJ databases">
        <title>Phytophthora fragariaefolia NBRC 109709.</title>
        <authorList>
            <person name="Ichikawa N."/>
            <person name="Sato H."/>
            <person name="Tonouchi N."/>
        </authorList>
    </citation>
    <scope>NUCLEOTIDE SEQUENCE</scope>
    <source>
        <strain evidence="2">NBRC 109709</strain>
    </source>
</reference>
<protein>
    <submittedName>
        <fullName evidence="2">Unnamed protein product</fullName>
    </submittedName>
</protein>
<sequence>MLLDSDSSDGREVAVLHEPATPDNSMTSEVEGDSSDSESLYVEHTYDADLSAAQEDADEDISDDGLDGEAIAERHRKNMYKRMATQSLREAVTNYGEIDMQLLITGAS</sequence>
<evidence type="ECO:0000313" key="2">
    <source>
        <dbReference type="EMBL" id="GMF49333.1"/>
    </source>
</evidence>
<gene>
    <name evidence="2" type="ORF">Pfra01_001946000</name>
</gene>
<proteinExistence type="predicted"/>
<comment type="caution">
    <text evidence="2">The sequence shown here is derived from an EMBL/GenBank/DDBJ whole genome shotgun (WGS) entry which is preliminary data.</text>
</comment>
<evidence type="ECO:0000256" key="1">
    <source>
        <dbReference type="SAM" id="MobiDB-lite"/>
    </source>
</evidence>
<accession>A0A9W7CYS4</accession>
<dbReference type="AlphaFoldDB" id="A0A9W7CYS4"/>
<dbReference type="EMBL" id="BSXT01002515">
    <property type="protein sequence ID" value="GMF49333.1"/>
    <property type="molecule type" value="Genomic_DNA"/>
</dbReference>
<evidence type="ECO:0000313" key="3">
    <source>
        <dbReference type="Proteomes" id="UP001165121"/>
    </source>
</evidence>